<sequence length="111" mass="12697">MIGFLLSAKVNDSNKGRTRAADRMYRKEKKAKSTAACACMGPWPSGWALLFSHFCILFYFFYLPGMTSSGALSSRNRVITVVANRWRKQRMGQIGFHCWRLAKREYFSLGS</sequence>
<reference evidence="2 3" key="1">
    <citation type="submission" date="2018-07" db="EMBL/GenBank/DDBJ databases">
        <title>Section-level genome sequencing of Aspergillus section Nigri to investigate inter- and intra-species variation.</title>
        <authorList>
            <consortium name="DOE Joint Genome Institute"/>
            <person name="Vesth T.C."/>
            <person name="Nybo J.L."/>
            <person name="Theobald S."/>
            <person name="Frisvad J.C."/>
            <person name="Larsen T.O."/>
            <person name="Nielsen K.F."/>
            <person name="Hoof J.B."/>
            <person name="Brandl J."/>
            <person name="Salamov A."/>
            <person name="Riley R."/>
            <person name="Gladden J.M."/>
            <person name="Phatale P."/>
            <person name="Nielsen M.T."/>
            <person name="Lyhne E.K."/>
            <person name="Kogle M.E."/>
            <person name="Strasser K."/>
            <person name="McDonnell E."/>
            <person name="Barry K."/>
            <person name="Clum A."/>
            <person name="Chen C."/>
            <person name="Nolan M."/>
            <person name="Sandor L."/>
            <person name="Kuo A."/>
            <person name="Lipzen A."/>
            <person name="Hainaut M."/>
            <person name="Drula E."/>
            <person name="Tsang A."/>
            <person name="Magnuson J.K."/>
            <person name="Henrissat B."/>
            <person name="Wiebenga A."/>
            <person name="Simmons B.A."/>
            <person name="Makela M.R."/>
            <person name="De vries R.P."/>
            <person name="Grigoriev I.V."/>
            <person name="Mortensen U.H."/>
            <person name="Baker S.E."/>
            <person name="Andersen M.R."/>
        </authorList>
    </citation>
    <scope>NUCLEOTIDE SEQUENCE [LARGE SCALE GENOMIC DNA]</scope>
    <source>
        <strain evidence="2 3">ATCC 13157</strain>
    </source>
</reference>
<dbReference type="Proteomes" id="UP000254937">
    <property type="component" value="Unassembled WGS sequence"/>
</dbReference>
<feature type="transmembrane region" description="Helical" evidence="1">
    <location>
        <begin position="47"/>
        <end position="65"/>
    </location>
</feature>
<dbReference type="AlphaFoldDB" id="A0A370Q0M4"/>
<keyword evidence="1" id="KW-0812">Transmembrane</keyword>
<keyword evidence="3" id="KW-1185">Reference proteome</keyword>
<proteinExistence type="predicted"/>
<keyword evidence="1" id="KW-1133">Transmembrane helix</keyword>
<keyword evidence="1" id="KW-0472">Membrane</keyword>
<accession>A0A370Q0M4</accession>
<evidence type="ECO:0000313" key="2">
    <source>
        <dbReference type="EMBL" id="RDK47992.1"/>
    </source>
</evidence>
<organism evidence="2 3">
    <name type="scientific">Aspergillus phoenicis ATCC 13157</name>
    <dbReference type="NCBI Taxonomy" id="1353007"/>
    <lineage>
        <taxon>Eukaryota</taxon>
        <taxon>Fungi</taxon>
        <taxon>Dikarya</taxon>
        <taxon>Ascomycota</taxon>
        <taxon>Pezizomycotina</taxon>
        <taxon>Eurotiomycetes</taxon>
        <taxon>Eurotiomycetidae</taxon>
        <taxon>Eurotiales</taxon>
        <taxon>Aspergillaceae</taxon>
        <taxon>Aspergillus</taxon>
    </lineage>
</organism>
<name>A0A370Q0M4_ASPPH</name>
<dbReference type="EMBL" id="KZ851844">
    <property type="protein sequence ID" value="RDK47992.1"/>
    <property type="molecule type" value="Genomic_DNA"/>
</dbReference>
<gene>
    <name evidence="2" type="ORF">M752DRAFT_8660</name>
</gene>
<evidence type="ECO:0000256" key="1">
    <source>
        <dbReference type="SAM" id="Phobius"/>
    </source>
</evidence>
<evidence type="ECO:0000313" key="3">
    <source>
        <dbReference type="Proteomes" id="UP000254937"/>
    </source>
</evidence>
<protein>
    <submittedName>
        <fullName evidence="2">Uncharacterized protein</fullName>
    </submittedName>
</protein>